<dbReference type="PROSITE" id="PS50222">
    <property type="entry name" value="EF_HAND_2"/>
    <property type="match status" value="2"/>
</dbReference>
<evidence type="ECO:0000256" key="2">
    <source>
        <dbReference type="SAM" id="SignalP"/>
    </source>
</evidence>
<dbReference type="PROSITE" id="PS00018">
    <property type="entry name" value="EF_HAND_1"/>
    <property type="match status" value="1"/>
</dbReference>
<proteinExistence type="predicted"/>
<feature type="chain" id="PRO_5032581029" evidence="2">
    <location>
        <begin position="16"/>
        <end position="363"/>
    </location>
</feature>
<dbReference type="InterPro" id="IPR002048">
    <property type="entry name" value="EF_hand_dom"/>
</dbReference>
<dbReference type="InterPro" id="IPR018247">
    <property type="entry name" value="EF_Hand_1_Ca_BS"/>
</dbReference>
<organism evidence="4 5">
    <name type="scientific">Symbiodinium pilosum</name>
    <name type="common">Dinoflagellate</name>
    <dbReference type="NCBI Taxonomy" id="2952"/>
    <lineage>
        <taxon>Eukaryota</taxon>
        <taxon>Sar</taxon>
        <taxon>Alveolata</taxon>
        <taxon>Dinophyceae</taxon>
        <taxon>Suessiales</taxon>
        <taxon>Symbiodiniaceae</taxon>
        <taxon>Symbiodinium</taxon>
    </lineage>
</organism>
<dbReference type="EMBL" id="CAJNIZ010028890">
    <property type="protein sequence ID" value="CAE7511634.1"/>
    <property type="molecule type" value="Genomic_DNA"/>
</dbReference>
<comment type="caution">
    <text evidence="4">The sequence shown here is derived from an EMBL/GenBank/DDBJ whole genome shotgun (WGS) entry which is preliminary data.</text>
</comment>
<evidence type="ECO:0000256" key="1">
    <source>
        <dbReference type="ARBA" id="ARBA00022837"/>
    </source>
</evidence>
<accession>A0A812SZX1</accession>
<sequence>MCALILCMLHRMASGQPELKQVFTMEVRPNILKTSPSGGRVMLVDARPKVKRKPTQQGLSDNSVSSFVPGSAEHQQWSAKAQLSDRSHTEETVLGGFSALSRGHGKEELHKVVREKVIPEMLPRWLFQEIDTSGDGILQLEEFVAGIEKVHALVHFGKFSAAWTGKTSQCQLLVLTCGLQLPGLDKLSVDGQRFTHEKLVEISKILDVTQDGTLNYLEFQQAFQLKGQGTADLENSLVEDLTTLLFRYRVHIRTGCQFLDEVDSCKVLNEDFENVLRGVNNALHSNEQGISESQIKHLSSALTVEDLRILRRCMNLSVSVRGASQKLVLVATGPALPGKGFCMIMRHLFLGMMRRFGKGGLLT</sequence>
<feature type="domain" description="EF-hand" evidence="3">
    <location>
        <begin position="118"/>
        <end position="153"/>
    </location>
</feature>
<dbReference type="GO" id="GO:0005509">
    <property type="term" value="F:calcium ion binding"/>
    <property type="evidence" value="ECO:0007669"/>
    <property type="project" value="InterPro"/>
</dbReference>
<evidence type="ECO:0000259" key="3">
    <source>
        <dbReference type="PROSITE" id="PS50222"/>
    </source>
</evidence>
<evidence type="ECO:0000313" key="5">
    <source>
        <dbReference type="Proteomes" id="UP000649617"/>
    </source>
</evidence>
<dbReference type="OrthoDB" id="413202at2759"/>
<feature type="signal peptide" evidence="2">
    <location>
        <begin position="1"/>
        <end position="15"/>
    </location>
</feature>
<keyword evidence="5" id="KW-1185">Reference proteome</keyword>
<dbReference type="Gene3D" id="1.10.238.10">
    <property type="entry name" value="EF-hand"/>
    <property type="match status" value="1"/>
</dbReference>
<feature type="domain" description="EF-hand" evidence="3">
    <location>
        <begin position="194"/>
        <end position="229"/>
    </location>
</feature>
<evidence type="ECO:0000313" key="4">
    <source>
        <dbReference type="EMBL" id="CAE7511634.1"/>
    </source>
</evidence>
<protein>
    <submittedName>
        <fullName evidence="4">Calm4 protein</fullName>
    </submittedName>
</protein>
<name>A0A812SZX1_SYMPI</name>
<dbReference type="Proteomes" id="UP000649617">
    <property type="component" value="Unassembled WGS sequence"/>
</dbReference>
<dbReference type="AlphaFoldDB" id="A0A812SZX1"/>
<dbReference type="SMART" id="SM00054">
    <property type="entry name" value="EFh"/>
    <property type="match status" value="2"/>
</dbReference>
<reference evidence="4" key="1">
    <citation type="submission" date="2021-02" db="EMBL/GenBank/DDBJ databases">
        <authorList>
            <person name="Dougan E. K."/>
            <person name="Rhodes N."/>
            <person name="Thang M."/>
            <person name="Chan C."/>
        </authorList>
    </citation>
    <scope>NUCLEOTIDE SEQUENCE</scope>
</reference>
<keyword evidence="2" id="KW-0732">Signal</keyword>
<keyword evidence="1" id="KW-0106">Calcium</keyword>
<dbReference type="InterPro" id="IPR011992">
    <property type="entry name" value="EF-hand-dom_pair"/>
</dbReference>
<gene>
    <name evidence="4" type="primary">Calm4</name>
    <name evidence="4" type="ORF">SPIL2461_LOCUS13320</name>
</gene>
<dbReference type="SUPFAM" id="SSF47473">
    <property type="entry name" value="EF-hand"/>
    <property type="match status" value="1"/>
</dbReference>